<dbReference type="Pfam" id="PF02811">
    <property type="entry name" value="PHP"/>
    <property type="match status" value="1"/>
</dbReference>
<feature type="domain" description="Exonuclease" evidence="12">
    <location>
        <begin position="409"/>
        <end position="577"/>
    </location>
</feature>
<dbReference type="InterPro" id="IPR013520">
    <property type="entry name" value="Ribonucl_H"/>
</dbReference>
<dbReference type="Pfam" id="PF00929">
    <property type="entry name" value="RNase_T"/>
    <property type="match status" value="1"/>
</dbReference>
<name>A0A449AQ46_9BACT</name>
<keyword evidence="6 11" id="KW-0540">Nuclease</keyword>
<dbReference type="SUPFAM" id="SSF89550">
    <property type="entry name" value="PHP domain-like"/>
    <property type="match status" value="1"/>
</dbReference>
<dbReference type="InterPro" id="IPR003141">
    <property type="entry name" value="Pol/His_phosphatase_N"/>
</dbReference>
<dbReference type="InterPro" id="IPR012337">
    <property type="entry name" value="RNaseH-like_sf"/>
</dbReference>
<dbReference type="HAMAP" id="MF_00356">
    <property type="entry name" value="DNApol_PolC"/>
    <property type="match status" value="1"/>
</dbReference>
<evidence type="ECO:0000313" key="14">
    <source>
        <dbReference type="EMBL" id="VEU68587.1"/>
    </source>
</evidence>
<dbReference type="Gene3D" id="3.30.1900.20">
    <property type="match status" value="1"/>
</dbReference>
<dbReference type="GO" id="GO:0006261">
    <property type="term" value="P:DNA-templated DNA replication"/>
    <property type="evidence" value="ECO:0007669"/>
    <property type="project" value="UniProtKB-UniRule"/>
</dbReference>
<dbReference type="SMART" id="SM00479">
    <property type="entry name" value="EXOIII"/>
    <property type="match status" value="1"/>
</dbReference>
<dbReference type="InterPro" id="IPR016195">
    <property type="entry name" value="Pol/histidinol_Pase-like"/>
</dbReference>
<dbReference type="GO" id="GO:0008408">
    <property type="term" value="F:3'-5' exonuclease activity"/>
    <property type="evidence" value="ECO:0007669"/>
    <property type="project" value="UniProtKB-UniRule"/>
</dbReference>
<dbReference type="NCBIfam" id="TIGR00573">
    <property type="entry name" value="dnaq"/>
    <property type="match status" value="1"/>
</dbReference>
<keyword evidence="8 11" id="KW-0269">Exonuclease</keyword>
<gene>
    <name evidence="11 14" type="primary">polC</name>
    <name evidence="14" type="ORF">NCTC10146_00031</name>
</gene>
<dbReference type="InterPro" id="IPR029460">
    <property type="entry name" value="DNAPol_HHH"/>
</dbReference>
<comment type="similarity">
    <text evidence="11">Belongs to the DNA polymerase type-C family. PolC subfamily.</text>
</comment>
<keyword evidence="9 11" id="KW-0239">DNA-directed DNA polymerase</keyword>
<dbReference type="Gene3D" id="6.10.140.1510">
    <property type="match status" value="1"/>
</dbReference>
<dbReference type="GO" id="GO:0005737">
    <property type="term" value="C:cytoplasm"/>
    <property type="evidence" value="ECO:0007669"/>
    <property type="project" value="UniProtKB-SubCell"/>
</dbReference>
<dbReference type="EMBL" id="LR215010">
    <property type="protein sequence ID" value="VEU68587.1"/>
    <property type="molecule type" value="Genomic_DNA"/>
</dbReference>
<keyword evidence="4 11" id="KW-0548">Nucleotidyltransferase</keyword>
<keyword evidence="7 11" id="KW-0378">Hydrolase</keyword>
<dbReference type="RefSeq" id="WP_004794176.1">
    <property type="nucleotide sequence ID" value="NZ_LR215010.1"/>
</dbReference>
<dbReference type="InterPro" id="IPR004805">
    <property type="entry name" value="DnaE2/DnaE/PolC"/>
</dbReference>
<comment type="function">
    <text evidence="1 11">Required for replicative DNA synthesis. This DNA polymerase also exhibits 3' to 5' exonuclease activity.</text>
</comment>
<dbReference type="Gene3D" id="1.10.150.700">
    <property type="entry name" value="PolC, middle finger domain"/>
    <property type="match status" value="1"/>
</dbReference>
<dbReference type="Gene3D" id="1.10.150.870">
    <property type="match status" value="1"/>
</dbReference>
<dbReference type="GO" id="GO:0003887">
    <property type="term" value="F:DNA-directed DNA polymerase activity"/>
    <property type="evidence" value="ECO:0007669"/>
    <property type="project" value="UniProtKB-UniRule"/>
</dbReference>
<keyword evidence="2 11" id="KW-0963">Cytoplasm</keyword>
<evidence type="ECO:0000256" key="10">
    <source>
        <dbReference type="ARBA" id="ARBA00049244"/>
    </source>
</evidence>
<evidence type="ECO:0000256" key="11">
    <source>
        <dbReference type="HAMAP-Rule" id="MF_00356"/>
    </source>
</evidence>
<keyword evidence="3 11" id="KW-0808">Transferase</keyword>
<dbReference type="Gene3D" id="3.20.20.140">
    <property type="entry name" value="Metal-dependent hydrolases"/>
    <property type="match status" value="2"/>
</dbReference>
<dbReference type="PANTHER" id="PTHR32294">
    <property type="entry name" value="DNA POLYMERASE III SUBUNIT ALPHA"/>
    <property type="match status" value="1"/>
</dbReference>
<sequence length="1441" mass="164768">MNYSNKQFDKLAKGINLPFLYSMQDISIVNARIIDGIIHGTILFQRAPEIKDLLRLAYHIEKHAKHILNPSFEVLNYFQEQEIFKTYITGILSSFPRFAKINSILNENDIKYSYEKEKWLVSYNDANLKNEFEEAVKFLNANLSFFGLSRVMVEAFHNKIIIENTTNNNENINKIFAALRSEQKKDSLKKDFSNSTAKKFKGFSNRKYSPIEIHELKDYDDAQDLPVTFSGKIYKNEAIEKPNLKIYKYKITNEKDAISLTQFVFVDSEEKLLPVNSEVIVEGIYNPSNQSNYQNSKIVKVDKIIPTSFDKKEKIDEYPEKRVELNIKTNMNAMDGLLDPSAFVNIAKKFNHKALAIMDSVSCQSYPAFASAAKKAGIKPIYGVSFDVIDKGNMVFLTDFENQKISEASYVVFDLETTSISPKVGDIIEFGASIIENGQIVDNVQFFIKPREKLSDFTINLTKITNEMVENGIEIEEALDRIFKILDNKVAVAHNAKFDMHFLLQKFKDHNKKIPNTTFIDSLMISKMIFVDAKKHVLESFTKGFNIDYDSNVAHRADYDSDVLAKAFLKSIDKFAERNILDFKSLSEYSPGGDQFLKKIIAYTNQVSVIAKNQSGLKELFKLVSLASTDRYLDGSKLFWDDLSKRENFLIGSGGIKGLLIDALLHSSDFKIDKIIDRFDYIEIPHPDAFIHKISTGYFTKKNIEFLLKDLIHKAKKKNKKVVVIGDVRFENESDKIYYKSLVYAKGIGGTSHFIFDRKNKEKLEIPDLSYKTTQEMLEQFSFLGDIDLIKEIVIENTNYIASQVEDKIQIIKDGLFTPEFDDSKNKLPELVYKTAKEKYGENLPEIIKERIEKELNPIIKYGFDVIYWISHILVKKSNDDGYLVGSRGSVGSSLVATLSGITEINPLNPHYICSSCKYFEMVENPPTSSGFDLDDKKCPKCGEWLGKDGHSIPFETFLGFNADKVPDIDLNFSGDYQPTIHAEVRRLFGEDKTFRAGTISAIQEKTAYGYLKASVEDYKWNYSPDFIDYVSSKMIDVKRTTGQHPGGIIIIPQNMDIEDFTPINFPANDENSDWKTTHFDYRAIHDNVLKLDLLGHVDPTAIRMLERLTGLDVKKDIPSKDEDVISLFSSPKALNITSKDIGGEPTGAYGIPEFGTDFVRRMLAVAKPQSFSDLIAISGLSHGTDVWTGNAEKLISEEGMKLSEVISCRDDIMRFLIKHGVPNLDSFNIMEKVRKGKGLTPEEEKLLQEYNVPEWSIRSMKLIKYMFPRAHATAYVLMAWRIAWFKLYKPLEYYATFFTTRLSEFDVEILASKQKVLAKLDELKNKKDKSVSEKSLYTTLEIAREMYARGYGILNIDIEKSLESEWIIDYNKKSLIPPFTSIKGLGDSVAKKIIQSRNEEIFHTKEDFKRRSGINNTLYEEVNRLGILDDLSEKDQMTLF</sequence>
<dbReference type="CDD" id="cd06127">
    <property type="entry name" value="DEDDh"/>
    <property type="match status" value="1"/>
</dbReference>
<dbReference type="Pfam" id="PF07733">
    <property type="entry name" value="DNA_pol3_alpha"/>
    <property type="match status" value="2"/>
</dbReference>
<dbReference type="InterPro" id="IPR036397">
    <property type="entry name" value="RNaseH_sf"/>
</dbReference>
<dbReference type="Pfam" id="PF14579">
    <property type="entry name" value="HHH_6"/>
    <property type="match status" value="1"/>
</dbReference>
<dbReference type="InterPro" id="IPR011708">
    <property type="entry name" value="DNA_pol3_alpha_NTPase_dom"/>
</dbReference>
<dbReference type="InterPro" id="IPR006054">
    <property type="entry name" value="DnaQ"/>
</dbReference>
<dbReference type="InterPro" id="IPR006308">
    <property type="entry name" value="Pol_III_a_PolC-type_gram_pos"/>
</dbReference>
<dbReference type="NCBIfam" id="NF001688">
    <property type="entry name" value="PRK00448.1"/>
    <property type="match status" value="1"/>
</dbReference>
<evidence type="ECO:0000259" key="12">
    <source>
        <dbReference type="SMART" id="SM00479"/>
    </source>
</evidence>
<dbReference type="FunFam" id="3.30.420.10:FF:000045">
    <property type="entry name" value="3'-5' exonuclease DinG"/>
    <property type="match status" value="1"/>
</dbReference>
<feature type="domain" description="Polymerase/histidinol phosphatase N-terminal" evidence="13">
    <location>
        <begin position="323"/>
        <end position="390"/>
    </location>
</feature>
<dbReference type="PANTHER" id="PTHR32294:SF5">
    <property type="entry name" value="DNA POLYMERASE III POLC-TYPE"/>
    <property type="match status" value="1"/>
</dbReference>
<dbReference type="InterPro" id="IPR044923">
    <property type="entry name" value="PolC_middle_finger_sf"/>
</dbReference>
<proteinExistence type="inferred from homology"/>
<evidence type="ECO:0000313" key="15">
    <source>
        <dbReference type="Proteomes" id="UP000290495"/>
    </source>
</evidence>
<evidence type="ECO:0000256" key="3">
    <source>
        <dbReference type="ARBA" id="ARBA00022679"/>
    </source>
</evidence>
<dbReference type="Pfam" id="PF17657">
    <property type="entry name" value="DNA_pol3_finger"/>
    <property type="match status" value="1"/>
</dbReference>
<evidence type="ECO:0000256" key="8">
    <source>
        <dbReference type="ARBA" id="ARBA00022839"/>
    </source>
</evidence>
<evidence type="ECO:0000256" key="5">
    <source>
        <dbReference type="ARBA" id="ARBA00022705"/>
    </source>
</evidence>
<evidence type="ECO:0000256" key="6">
    <source>
        <dbReference type="ARBA" id="ARBA00022722"/>
    </source>
</evidence>
<evidence type="ECO:0000256" key="7">
    <source>
        <dbReference type="ARBA" id="ARBA00022801"/>
    </source>
</evidence>
<dbReference type="NCBIfam" id="TIGR01405">
    <property type="entry name" value="polC_Gram_pos"/>
    <property type="match status" value="1"/>
</dbReference>
<dbReference type="Gene3D" id="3.30.420.10">
    <property type="entry name" value="Ribonuclease H-like superfamily/Ribonuclease H"/>
    <property type="match status" value="1"/>
</dbReference>
<comment type="catalytic activity">
    <reaction evidence="10 11">
        <text>DNA(n) + a 2'-deoxyribonucleoside 5'-triphosphate = DNA(n+1) + diphosphate</text>
        <dbReference type="Rhea" id="RHEA:22508"/>
        <dbReference type="Rhea" id="RHEA-COMP:17339"/>
        <dbReference type="Rhea" id="RHEA-COMP:17340"/>
        <dbReference type="ChEBI" id="CHEBI:33019"/>
        <dbReference type="ChEBI" id="CHEBI:61560"/>
        <dbReference type="ChEBI" id="CHEBI:173112"/>
        <dbReference type="EC" id="2.7.7.7"/>
    </reaction>
</comment>
<dbReference type="GO" id="GO:0003677">
    <property type="term" value="F:DNA binding"/>
    <property type="evidence" value="ECO:0007669"/>
    <property type="project" value="UniProtKB-UniRule"/>
</dbReference>
<comment type="subcellular location">
    <subcellularLocation>
        <location evidence="11">Cytoplasm</location>
    </subcellularLocation>
</comment>
<dbReference type="SUPFAM" id="SSF53098">
    <property type="entry name" value="Ribonuclease H-like"/>
    <property type="match status" value="1"/>
</dbReference>
<accession>A0A449AQ46</accession>
<evidence type="ECO:0000259" key="13">
    <source>
        <dbReference type="SMART" id="SM00481"/>
    </source>
</evidence>
<reference evidence="14 15" key="1">
    <citation type="submission" date="2019-01" db="EMBL/GenBank/DDBJ databases">
        <authorList>
            <consortium name="Pathogen Informatics"/>
        </authorList>
    </citation>
    <scope>NUCLEOTIDE SEQUENCE [LARGE SCALE GENOMIC DNA]</scope>
    <source>
        <strain evidence="14 15">NCTC10146</strain>
    </source>
</reference>
<dbReference type="EC" id="2.7.7.7" evidence="11"/>
<keyword evidence="5 11" id="KW-0235">DNA replication</keyword>
<protein>
    <recommendedName>
        <fullName evidence="11">DNA polymerase III PolC-type</fullName>
        <shortName evidence="11">PolIII</shortName>
        <ecNumber evidence="11">2.7.7.7</ecNumber>
    </recommendedName>
</protein>
<evidence type="ECO:0000256" key="4">
    <source>
        <dbReference type="ARBA" id="ARBA00022695"/>
    </source>
</evidence>
<dbReference type="SMART" id="SM00481">
    <property type="entry name" value="POLIIIAc"/>
    <property type="match status" value="1"/>
</dbReference>
<evidence type="ECO:0000256" key="9">
    <source>
        <dbReference type="ARBA" id="ARBA00022932"/>
    </source>
</evidence>
<evidence type="ECO:0000256" key="1">
    <source>
        <dbReference type="ARBA" id="ARBA00003452"/>
    </source>
</evidence>
<organism evidence="14 15">
    <name type="scientific">Mycoplasmopsis canis</name>
    <dbReference type="NCBI Taxonomy" id="29555"/>
    <lineage>
        <taxon>Bacteria</taxon>
        <taxon>Bacillati</taxon>
        <taxon>Mycoplasmatota</taxon>
        <taxon>Mycoplasmoidales</taxon>
        <taxon>Metamycoplasmataceae</taxon>
        <taxon>Mycoplasmopsis</taxon>
    </lineage>
</organism>
<dbReference type="InterPro" id="IPR040982">
    <property type="entry name" value="DNA_pol3_finger"/>
</dbReference>
<dbReference type="InterPro" id="IPR004013">
    <property type="entry name" value="PHP_dom"/>
</dbReference>
<dbReference type="Proteomes" id="UP000290495">
    <property type="component" value="Chromosome"/>
</dbReference>
<evidence type="ECO:0000256" key="2">
    <source>
        <dbReference type="ARBA" id="ARBA00022490"/>
    </source>
</evidence>